<comment type="cofactor">
    <cofactor evidence="1">
        <name>Mn(2+)</name>
        <dbReference type="ChEBI" id="CHEBI:29035"/>
    </cofactor>
</comment>
<dbReference type="PROSITE" id="PS50011">
    <property type="entry name" value="PROTEIN_KINASE_DOM"/>
    <property type="match status" value="1"/>
</dbReference>
<keyword evidence="12" id="KW-0464">Manganese</keyword>
<evidence type="ECO:0000256" key="3">
    <source>
        <dbReference type="ARBA" id="ARBA00009985"/>
    </source>
</evidence>
<dbReference type="InterPro" id="IPR017441">
    <property type="entry name" value="Protein_kinase_ATP_BS"/>
</dbReference>
<evidence type="ECO:0000256" key="5">
    <source>
        <dbReference type="ARBA" id="ARBA00022527"/>
    </source>
</evidence>
<evidence type="ECO:0000256" key="2">
    <source>
        <dbReference type="ARBA" id="ARBA00001946"/>
    </source>
</evidence>
<dbReference type="PROSITE" id="PS00107">
    <property type="entry name" value="PROTEIN_KINASE_ATP"/>
    <property type="match status" value="1"/>
</dbReference>
<dbReference type="PANTHER" id="PTHR24346">
    <property type="entry name" value="MAP/MICROTUBULE AFFINITY-REGULATING KINASE"/>
    <property type="match status" value="1"/>
</dbReference>
<dbReference type="EC" id="2.7.11.1" evidence="4"/>
<keyword evidence="10 15" id="KW-0067">ATP-binding</keyword>
<reference evidence="18 19" key="1">
    <citation type="submission" date="2021-02" db="EMBL/GenBank/DDBJ databases">
        <title>Variation within the Batrachochytrium salamandrivorans European outbreak.</title>
        <authorList>
            <person name="Kelly M."/>
            <person name="Pasmans F."/>
            <person name="Shea T.P."/>
            <person name="Munoz J.F."/>
            <person name="Carranza S."/>
            <person name="Cuomo C.A."/>
            <person name="Martel A."/>
        </authorList>
    </citation>
    <scope>NUCLEOTIDE SEQUENCE [LARGE SCALE GENOMIC DNA]</scope>
    <source>
        <strain evidence="18 19">AMFP18/2</strain>
    </source>
</reference>
<dbReference type="Gene3D" id="3.30.200.20">
    <property type="entry name" value="Phosphorylase Kinase, domain 1"/>
    <property type="match status" value="1"/>
</dbReference>
<dbReference type="Pfam" id="PF00069">
    <property type="entry name" value="Pkinase"/>
    <property type="match status" value="1"/>
</dbReference>
<evidence type="ECO:0000313" key="18">
    <source>
        <dbReference type="EMBL" id="KAH6594266.1"/>
    </source>
</evidence>
<dbReference type="SUPFAM" id="SSF56112">
    <property type="entry name" value="Protein kinase-like (PK-like)"/>
    <property type="match status" value="1"/>
</dbReference>
<keyword evidence="7" id="KW-0479">Metal-binding</keyword>
<gene>
    <name evidence="18" type="ORF">BASA50_006737</name>
</gene>
<evidence type="ECO:0000256" key="15">
    <source>
        <dbReference type="PROSITE-ProRule" id="PRU10141"/>
    </source>
</evidence>
<dbReference type="PANTHER" id="PTHR24346:SF94">
    <property type="entry name" value="NON-SPECIFIC SERINE_THREONINE PROTEIN KINASE"/>
    <property type="match status" value="1"/>
</dbReference>
<evidence type="ECO:0000256" key="4">
    <source>
        <dbReference type="ARBA" id="ARBA00012513"/>
    </source>
</evidence>
<organism evidence="18 19">
    <name type="scientific">Batrachochytrium salamandrivorans</name>
    <dbReference type="NCBI Taxonomy" id="1357716"/>
    <lineage>
        <taxon>Eukaryota</taxon>
        <taxon>Fungi</taxon>
        <taxon>Fungi incertae sedis</taxon>
        <taxon>Chytridiomycota</taxon>
        <taxon>Chytridiomycota incertae sedis</taxon>
        <taxon>Chytridiomycetes</taxon>
        <taxon>Rhizophydiales</taxon>
        <taxon>Rhizophydiales incertae sedis</taxon>
        <taxon>Batrachochytrium</taxon>
    </lineage>
</organism>
<proteinExistence type="inferred from homology"/>
<dbReference type="InterPro" id="IPR000719">
    <property type="entry name" value="Prot_kinase_dom"/>
</dbReference>
<dbReference type="SMART" id="SM00220">
    <property type="entry name" value="S_TKc"/>
    <property type="match status" value="1"/>
</dbReference>
<keyword evidence="5" id="KW-0723">Serine/threonine-protein kinase</keyword>
<dbReference type="Gene3D" id="1.10.510.10">
    <property type="entry name" value="Transferase(Phosphotransferase) domain 1"/>
    <property type="match status" value="1"/>
</dbReference>
<keyword evidence="9" id="KW-0418">Kinase</keyword>
<feature type="binding site" evidence="15">
    <location>
        <position position="353"/>
    </location>
    <ligand>
        <name>ATP</name>
        <dbReference type="ChEBI" id="CHEBI:30616"/>
    </ligand>
</feature>
<evidence type="ECO:0000256" key="6">
    <source>
        <dbReference type="ARBA" id="ARBA00022679"/>
    </source>
</evidence>
<protein>
    <recommendedName>
        <fullName evidence="4">non-specific serine/threonine protein kinase</fullName>
        <ecNumber evidence="4">2.7.11.1</ecNumber>
    </recommendedName>
</protein>
<keyword evidence="6" id="KW-0808">Transferase</keyword>
<evidence type="ECO:0000256" key="13">
    <source>
        <dbReference type="ARBA" id="ARBA00047899"/>
    </source>
</evidence>
<evidence type="ECO:0000256" key="10">
    <source>
        <dbReference type="ARBA" id="ARBA00022840"/>
    </source>
</evidence>
<evidence type="ECO:0000313" key="19">
    <source>
        <dbReference type="Proteomes" id="UP001648503"/>
    </source>
</evidence>
<accession>A0ABQ8F9E1</accession>
<evidence type="ECO:0000256" key="8">
    <source>
        <dbReference type="ARBA" id="ARBA00022741"/>
    </source>
</evidence>
<dbReference type="InterPro" id="IPR008271">
    <property type="entry name" value="Ser/Thr_kinase_AS"/>
</dbReference>
<evidence type="ECO:0000256" key="9">
    <source>
        <dbReference type="ARBA" id="ARBA00022777"/>
    </source>
</evidence>
<feature type="domain" description="Protein kinase" evidence="17">
    <location>
        <begin position="324"/>
        <end position="627"/>
    </location>
</feature>
<dbReference type="InterPro" id="IPR011009">
    <property type="entry name" value="Kinase-like_dom_sf"/>
</dbReference>
<evidence type="ECO:0000256" key="7">
    <source>
        <dbReference type="ARBA" id="ARBA00022723"/>
    </source>
</evidence>
<comment type="catalytic activity">
    <reaction evidence="13">
        <text>L-threonyl-[protein] + ATP = O-phospho-L-threonyl-[protein] + ADP + H(+)</text>
        <dbReference type="Rhea" id="RHEA:46608"/>
        <dbReference type="Rhea" id="RHEA-COMP:11060"/>
        <dbReference type="Rhea" id="RHEA-COMP:11605"/>
        <dbReference type="ChEBI" id="CHEBI:15378"/>
        <dbReference type="ChEBI" id="CHEBI:30013"/>
        <dbReference type="ChEBI" id="CHEBI:30616"/>
        <dbReference type="ChEBI" id="CHEBI:61977"/>
        <dbReference type="ChEBI" id="CHEBI:456216"/>
        <dbReference type="EC" id="2.7.11.1"/>
    </reaction>
</comment>
<keyword evidence="19" id="KW-1185">Reference proteome</keyword>
<comment type="caution">
    <text evidence="18">The sequence shown here is derived from an EMBL/GenBank/DDBJ whole genome shotgun (WGS) entry which is preliminary data.</text>
</comment>
<comment type="catalytic activity">
    <reaction evidence="14">
        <text>L-seryl-[protein] + ATP = O-phospho-L-seryl-[protein] + ADP + H(+)</text>
        <dbReference type="Rhea" id="RHEA:17989"/>
        <dbReference type="Rhea" id="RHEA-COMP:9863"/>
        <dbReference type="Rhea" id="RHEA-COMP:11604"/>
        <dbReference type="ChEBI" id="CHEBI:15378"/>
        <dbReference type="ChEBI" id="CHEBI:29999"/>
        <dbReference type="ChEBI" id="CHEBI:30616"/>
        <dbReference type="ChEBI" id="CHEBI:83421"/>
        <dbReference type="ChEBI" id="CHEBI:456216"/>
        <dbReference type="EC" id="2.7.11.1"/>
    </reaction>
</comment>
<evidence type="ECO:0000256" key="12">
    <source>
        <dbReference type="ARBA" id="ARBA00023211"/>
    </source>
</evidence>
<evidence type="ECO:0000256" key="16">
    <source>
        <dbReference type="SAM" id="MobiDB-lite"/>
    </source>
</evidence>
<name>A0ABQ8F9E1_9FUNG</name>
<evidence type="ECO:0000259" key="17">
    <source>
        <dbReference type="PROSITE" id="PS50011"/>
    </source>
</evidence>
<feature type="region of interest" description="Disordered" evidence="16">
    <location>
        <begin position="654"/>
        <end position="687"/>
    </location>
</feature>
<dbReference type="EMBL" id="JAFCIX010000336">
    <property type="protein sequence ID" value="KAH6594266.1"/>
    <property type="molecule type" value="Genomic_DNA"/>
</dbReference>
<dbReference type="PROSITE" id="PS00108">
    <property type="entry name" value="PROTEIN_KINASE_ST"/>
    <property type="match status" value="1"/>
</dbReference>
<dbReference type="Proteomes" id="UP001648503">
    <property type="component" value="Unassembled WGS sequence"/>
</dbReference>
<comment type="similarity">
    <text evidence="3">Belongs to the protein kinase superfamily. CAMK Ser/Thr protein kinase family. LKB1 subfamily.</text>
</comment>
<sequence length="756" mass="84503">MDRYQHYGNARTSSKEGSFPNVQALTSIDELITAVPPTESMNSYPNKLLLLDDGSLQDDKSIFVNAASGLQSSNPSTIHRHRDSFQAPNIGGSNGSMDKPTLILYPRKSVLSGSLRDLAQVRSSIISIPEGTLLSNSALVKSSRDSTSGSRASLMIRPLNRGITGSTGYMASDIRRSALQVSVDGIGSVSRPVPVISEFPTAELDEQSHTQNSQTKHFQHLLRDQMSLEKLHQERRSRPVSLVSLKNLNKFKESLVNISAMPHVEQSPIQGPPQVPGQSQINNDYYEYLMLSNRHSSSNFIQKIDSSEVVWSTKTASLKMVGTYLLGGKIGKGAFGKVKEGICSETLQRIAVKIIGRKRLKKAQNGLENTIREIKMLRRLNHPNVVTLVDVFSKVEDQVGNIGIFPWFTTIEEEPIVWLYEDGKEEEKSVKVLKWYLVFEFCACSLQTLLDQCEDHKLSIAQSHWYFVQLMEGLSYLHSQSIVHRDIKPGNMLITVDGKLKISDFGVAEQLEMYDGSPMKSEVFAGTHQFLSPEIADGVDDFDAVKVDIWACGVTLYNMVSGRLPFEFDADGNLLELYERIMAGVFEMPSEAGPNLIDLFHGMLNKDPIKRFTVLQIQSSIWMQSYFPSSGKSLYLPTYHHNLSDTPTSTIFTDTDLGNTSNSSTTKSVDQEYRNERSEYENDQLATAESKPDAYLTPCETTMIPFLSIMFQDEIEDDLQESGTVFDQMVEDVVCHTDDLLCCTFIFGMYTAIVSH</sequence>
<feature type="compositionally biased region" description="Basic and acidic residues" evidence="16">
    <location>
        <begin position="669"/>
        <end position="680"/>
    </location>
</feature>
<keyword evidence="8 15" id="KW-0547">Nucleotide-binding</keyword>
<comment type="cofactor">
    <cofactor evidence="2">
        <name>Mg(2+)</name>
        <dbReference type="ChEBI" id="CHEBI:18420"/>
    </cofactor>
</comment>
<evidence type="ECO:0000256" key="14">
    <source>
        <dbReference type="ARBA" id="ARBA00048679"/>
    </source>
</evidence>
<evidence type="ECO:0000256" key="11">
    <source>
        <dbReference type="ARBA" id="ARBA00022842"/>
    </source>
</evidence>
<keyword evidence="11" id="KW-0460">Magnesium</keyword>
<feature type="compositionally biased region" description="Polar residues" evidence="16">
    <location>
        <begin position="654"/>
        <end position="668"/>
    </location>
</feature>
<evidence type="ECO:0000256" key="1">
    <source>
        <dbReference type="ARBA" id="ARBA00001936"/>
    </source>
</evidence>